<dbReference type="Proteomes" id="UP000006461">
    <property type="component" value="Chromosome"/>
</dbReference>
<evidence type="ECO:0000313" key="3">
    <source>
        <dbReference type="Proteomes" id="UP000006461"/>
    </source>
</evidence>
<accession>I4EW15</accession>
<dbReference type="KEGG" id="mmar:MODMU_2143"/>
<feature type="region of interest" description="Disordered" evidence="1">
    <location>
        <begin position="1"/>
        <end position="40"/>
    </location>
</feature>
<dbReference type="AlphaFoldDB" id="I4EW15"/>
<dbReference type="STRING" id="477641.MODMU_2143"/>
<dbReference type="PATRIC" id="fig|477641.3.peg.2037"/>
<gene>
    <name evidence="2" type="ordered locus">MODMU_2143</name>
</gene>
<organism evidence="2 3">
    <name type="scientific">Modestobacter italicus (strain DSM 44449 / CECT 9708 / BC 501)</name>
    <dbReference type="NCBI Taxonomy" id="2732864"/>
    <lineage>
        <taxon>Bacteria</taxon>
        <taxon>Bacillati</taxon>
        <taxon>Actinomycetota</taxon>
        <taxon>Actinomycetes</taxon>
        <taxon>Geodermatophilales</taxon>
        <taxon>Geodermatophilaceae</taxon>
        <taxon>Modestobacter</taxon>
    </lineage>
</organism>
<name>I4EW15_MODI5</name>
<proteinExistence type="predicted"/>
<protein>
    <submittedName>
        <fullName evidence="2">Uncharacterized protein</fullName>
    </submittedName>
</protein>
<dbReference type="HOGENOM" id="CLU_207224_0_2_11"/>
<sequence length="40" mass="4341">MVDKNASKKSGSSIKEKRAEKKAAAQTTSGMEKLTHPTKH</sequence>
<feature type="compositionally biased region" description="Basic and acidic residues" evidence="1">
    <location>
        <begin position="14"/>
        <end position="23"/>
    </location>
</feature>
<evidence type="ECO:0000313" key="2">
    <source>
        <dbReference type="EMBL" id="CCH87578.1"/>
    </source>
</evidence>
<reference evidence="2 3" key="1">
    <citation type="journal article" date="2012" name="J. Bacteriol.">
        <title>Genome Sequence of Radiation-Resistant Modestobacter marinus Strain BC501, a Representative Actinobacterium That Thrives on Calcareous Stone Surfaces.</title>
        <authorList>
            <person name="Normand P."/>
            <person name="Gury J."/>
            <person name="Pujic P."/>
            <person name="Chouaia B."/>
            <person name="Crotti E."/>
            <person name="Brusetti L."/>
            <person name="Daffonchio D."/>
            <person name="Vacherie B."/>
            <person name="Barbe V."/>
            <person name="Medigue C."/>
            <person name="Calteau A."/>
            <person name="Ghodhbane-Gtari F."/>
            <person name="Essoussi I."/>
            <person name="Nouioui I."/>
            <person name="Abbassi-Ghozzi I."/>
            <person name="Gtari M."/>
        </authorList>
    </citation>
    <scope>NUCLEOTIDE SEQUENCE [LARGE SCALE GENOMIC DNA]</scope>
    <source>
        <strain evidence="3">BC 501</strain>
    </source>
</reference>
<dbReference type="EMBL" id="FO203431">
    <property type="protein sequence ID" value="CCH87578.1"/>
    <property type="molecule type" value="Genomic_DNA"/>
</dbReference>
<evidence type="ECO:0000256" key="1">
    <source>
        <dbReference type="SAM" id="MobiDB-lite"/>
    </source>
</evidence>
<keyword evidence="3" id="KW-1185">Reference proteome</keyword>